<evidence type="ECO:0000313" key="1">
    <source>
        <dbReference type="EMBL" id="SDO80301.1"/>
    </source>
</evidence>
<name>A0A1H0MIW8_HALAD</name>
<evidence type="ECO:0000313" key="2">
    <source>
        <dbReference type="Proteomes" id="UP000198860"/>
    </source>
</evidence>
<gene>
    <name evidence="1" type="ORF">SAMN05421677_10851</name>
</gene>
<proteinExistence type="predicted"/>
<dbReference type="STRING" id="240303.SAMN05421677_10851"/>
<sequence length="114" mass="13512">MDKAQVLKVFKVLQNAYPRFMPDNTEDAQEKLDTWTRMMRDMDFKRVMKKVEEHTVSNKFPPSIAEISAYAPKENESLKKMEQWEREAAEVPQETKDRFLAELNKLMEAKVNDK</sequence>
<dbReference type="RefSeq" id="WP_167356065.1">
    <property type="nucleotide sequence ID" value="NZ_FNIZ01000008.1"/>
</dbReference>
<accession>A0A1H0MIW8</accession>
<keyword evidence="2" id="KW-1185">Reference proteome</keyword>
<dbReference type="Proteomes" id="UP000198860">
    <property type="component" value="Unassembled WGS sequence"/>
</dbReference>
<dbReference type="InterPro" id="IPR036173">
    <property type="entry name" value="G39-like_N_sf"/>
</dbReference>
<dbReference type="Gene3D" id="1.10.8.200">
    <property type="entry name" value="Replisome organizer (g39p helicase loader/inhibitor protein)"/>
    <property type="match status" value="1"/>
</dbReference>
<dbReference type="AlphaFoldDB" id="A0A1H0MIW8"/>
<dbReference type="SUPFAM" id="SSF89064">
    <property type="entry name" value="Replisome organizer (g39p helicase loader/inhibitor protein)"/>
    <property type="match status" value="1"/>
</dbReference>
<reference evidence="2" key="1">
    <citation type="submission" date="2016-10" db="EMBL/GenBank/DDBJ databases">
        <authorList>
            <person name="Varghese N."/>
            <person name="Submissions S."/>
        </authorList>
    </citation>
    <scope>NUCLEOTIDE SEQUENCE [LARGE SCALE GENOMIC DNA]</scope>
    <source>
        <strain evidence="2">CGMCC 1.3703</strain>
    </source>
</reference>
<organism evidence="1 2">
    <name type="scientific">Halobacillus aidingensis</name>
    <dbReference type="NCBI Taxonomy" id="240303"/>
    <lineage>
        <taxon>Bacteria</taxon>
        <taxon>Bacillati</taxon>
        <taxon>Bacillota</taxon>
        <taxon>Bacilli</taxon>
        <taxon>Bacillales</taxon>
        <taxon>Bacillaceae</taxon>
        <taxon>Halobacillus</taxon>
    </lineage>
</organism>
<protein>
    <submittedName>
        <fullName evidence="1">Loader and inhibitor of phage G40P</fullName>
    </submittedName>
</protein>
<dbReference type="EMBL" id="FNIZ01000008">
    <property type="protein sequence ID" value="SDO80301.1"/>
    <property type="molecule type" value="Genomic_DNA"/>
</dbReference>